<reference evidence="1 2" key="1">
    <citation type="journal article" date="2018" name="Nat. Biotechnol.">
        <title>A standardized bacterial taxonomy based on genome phylogeny substantially revises the tree of life.</title>
        <authorList>
            <person name="Parks D.H."/>
            <person name="Chuvochina M."/>
            <person name="Waite D.W."/>
            <person name="Rinke C."/>
            <person name="Skarshewski A."/>
            <person name="Chaumeil P.A."/>
            <person name="Hugenholtz P."/>
        </authorList>
    </citation>
    <scope>NUCLEOTIDE SEQUENCE [LARGE SCALE GENOMIC DNA]</scope>
    <source>
        <strain evidence="1">UBA9958</strain>
    </source>
</reference>
<evidence type="ECO:0000313" key="2">
    <source>
        <dbReference type="Proteomes" id="UP000264313"/>
    </source>
</evidence>
<accession>A0A351RAK0</accession>
<organism evidence="1 2">
    <name type="scientific">Methylotenera mobilis</name>
    <dbReference type="NCBI Taxonomy" id="359408"/>
    <lineage>
        <taxon>Bacteria</taxon>
        <taxon>Pseudomonadati</taxon>
        <taxon>Pseudomonadota</taxon>
        <taxon>Betaproteobacteria</taxon>
        <taxon>Nitrosomonadales</taxon>
        <taxon>Methylophilaceae</taxon>
        <taxon>Methylotenera</taxon>
    </lineage>
</organism>
<proteinExistence type="predicted"/>
<dbReference type="Proteomes" id="UP000264313">
    <property type="component" value="Unassembled WGS sequence"/>
</dbReference>
<sequence length="119" mass="13362">MQNISHALETLTNEQLNSLDFGVIGFDDEGMVKVYNAYESKVAGLSLESVIDADLFNSVAPCMNNFMVAQKIEDAIDESSELDEIMDYVLTLKMKPTRVKLRLLSSTQLTYSYVLILRS</sequence>
<gene>
    <name evidence="1" type="ORF">DCW48_05595</name>
</gene>
<name>A0A351RAK0_9PROT</name>
<dbReference type="AlphaFoldDB" id="A0A351RAK0"/>
<comment type="caution">
    <text evidence="1">The sequence shown here is derived from an EMBL/GenBank/DDBJ whole genome shotgun (WGS) entry which is preliminary data.</text>
</comment>
<protein>
    <submittedName>
        <fullName evidence="1">Phosphonate transporter</fullName>
    </submittedName>
</protein>
<dbReference type="SUPFAM" id="SSF55785">
    <property type="entry name" value="PYP-like sensor domain (PAS domain)"/>
    <property type="match status" value="1"/>
</dbReference>
<evidence type="ECO:0000313" key="1">
    <source>
        <dbReference type="EMBL" id="HBA09071.1"/>
    </source>
</evidence>
<dbReference type="InterPro" id="IPR035965">
    <property type="entry name" value="PAS-like_dom_sf"/>
</dbReference>
<dbReference type="Gene3D" id="3.30.450.20">
    <property type="entry name" value="PAS domain"/>
    <property type="match status" value="1"/>
</dbReference>
<dbReference type="EMBL" id="DNAA01000137">
    <property type="protein sequence ID" value="HBA09071.1"/>
    <property type="molecule type" value="Genomic_DNA"/>
</dbReference>